<dbReference type="AlphaFoldDB" id="A0A2T4LJV6"/>
<reference evidence="2 3" key="1">
    <citation type="journal article" date="2016" name="Front. Microbiol.">
        <title>Comprehensive Phylogenetic Analysis of Bovine Non-aureus Staphylococci Species Based on Whole-Genome Sequencing.</title>
        <authorList>
            <person name="Naushad S."/>
            <person name="Barkema H.W."/>
            <person name="Luby C."/>
            <person name="Condas L.A."/>
            <person name="Nobrega D.B."/>
            <person name="Carson D.A."/>
            <person name="De Buck J."/>
        </authorList>
    </citation>
    <scope>NUCLEOTIDE SEQUENCE [LARGE SCALE GENOMIC DNA]</scope>
    <source>
        <strain evidence="2 3">SNUC 3829</strain>
    </source>
</reference>
<feature type="non-terminal residue" evidence="2">
    <location>
        <position position="1"/>
    </location>
</feature>
<sequence length="91" mass="10210">VILNAFEQHDTVTGPTIAYDNAEATTTDENNVTDDSHNSDRDDQFEQATFDLFDVPQTESEVEIAIKQLNLSNMTPIDALVKLNELQNQLK</sequence>
<evidence type="ECO:0000256" key="1">
    <source>
        <dbReference type="SAM" id="MobiDB-lite"/>
    </source>
</evidence>
<dbReference type="EMBL" id="PYZR01000563">
    <property type="protein sequence ID" value="PTF52575.1"/>
    <property type="molecule type" value="Genomic_DNA"/>
</dbReference>
<name>A0A2T4LJV6_9STAP</name>
<evidence type="ECO:0000313" key="2">
    <source>
        <dbReference type="EMBL" id="PTF52575.1"/>
    </source>
</evidence>
<gene>
    <name evidence="2" type="ORF">BUY34_14740</name>
</gene>
<accession>A0A2T4LJV6</accession>
<feature type="compositionally biased region" description="Basic and acidic residues" evidence="1">
    <location>
        <begin position="34"/>
        <end position="43"/>
    </location>
</feature>
<protein>
    <submittedName>
        <fullName evidence="2">DNA mismatch repair protein MutS</fullName>
    </submittedName>
</protein>
<proteinExistence type="predicted"/>
<dbReference type="Proteomes" id="UP000241208">
    <property type="component" value="Unassembled WGS sequence"/>
</dbReference>
<comment type="caution">
    <text evidence="2">The sequence shown here is derived from an EMBL/GenBank/DDBJ whole genome shotgun (WGS) entry which is preliminary data.</text>
</comment>
<organism evidence="2 3">
    <name type="scientific">Staphylococcus cohnii</name>
    <dbReference type="NCBI Taxonomy" id="29382"/>
    <lineage>
        <taxon>Bacteria</taxon>
        <taxon>Bacillati</taxon>
        <taxon>Bacillota</taxon>
        <taxon>Bacilli</taxon>
        <taxon>Bacillales</taxon>
        <taxon>Staphylococcaceae</taxon>
        <taxon>Staphylococcus</taxon>
        <taxon>Staphylococcus cohnii species complex</taxon>
    </lineage>
</organism>
<feature type="region of interest" description="Disordered" evidence="1">
    <location>
        <begin position="14"/>
        <end position="43"/>
    </location>
</feature>
<evidence type="ECO:0000313" key="3">
    <source>
        <dbReference type="Proteomes" id="UP000241208"/>
    </source>
</evidence>